<evidence type="ECO:0000313" key="2">
    <source>
        <dbReference type="EMBL" id="PPS18942.1"/>
    </source>
</evidence>
<evidence type="ECO:0000313" key="3">
    <source>
        <dbReference type="Proteomes" id="UP000239757"/>
    </source>
</evidence>
<proteinExistence type="predicted"/>
<protein>
    <submittedName>
        <fullName evidence="2">Uncharacterized protein</fullName>
    </submittedName>
</protein>
<dbReference type="EMBL" id="KZ662799">
    <property type="protein sequence ID" value="PPS18942.1"/>
    <property type="molecule type" value="Genomic_DNA"/>
</dbReference>
<feature type="region of interest" description="Disordered" evidence="1">
    <location>
        <begin position="66"/>
        <end position="101"/>
    </location>
</feature>
<organism evidence="2 3">
    <name type="scientific">Gossypium barbadense</name>
    <name type="common">Sea Island cotton</name>
    <name type="synonym">Hibiscus barbadensis</name>
    <dbReference type="NCBI Taxonomy" id="3634"/>
    <lineage>
        <taxon>Eukaryota</taxon>
        <taxon>Viridiplantae</taxon>
        <taxon>Streptophyta</taxon>
        <taxon>Embryophyta</taxon>
        <taxon>Tracheophyta</taxon>
        <taxon>Spermatophyta</taxon>
        <taxon>Magnoliopsida</taxon>
        <taxon>eudicotyledons</taxon>
        <taxon>Gunneridae</taxon>
        <taxon>Pentapetalae</taxon>
        <taxon>rosids</taxon>
        <taxon>malvids</taxon>
        <taxon>Malvales</taxon>
        <taxon>Malvaceae</taxon>
        <taxon>Malvoideae</taxon>
        <taxon>Gossypium</taxon>
    </lineage>
</organism>
<name>A0A2P5YTM8_GOSBA</name>
<accession>A0A2P5YTM8</accession>
<gene>
    <name evidence="2" type="ORF">GOBAR_AA01647</name>
</gene>
<reference evidence="2 3" key="1">
    <citation type="submission" date="2015-01" db="EMBL/GenBank/DDBJ databases">
        <title>Genome of allotetraploid Gossypium barbadense reveals genomic plasticity and fiber elongation in cotton evolution.</title>
        <authorList>
            <person name="Chen X."/>
            <person name="Liu X."/>
            <person name="Zhao B."/>
            <person name="Zheng H."/>
            <person name="Hu Y."/>
            <person name="Lu G."/>
            <person name="Yang C."/>
            <person name="Chen J."/>
            <person name="Shan C."/>
            <person name="Zhang L."/>
            <person name="Zhou Y."/>
            <person name="Wang L."/>
            <person name="Guo W."/>
            <person name="Bai Y."/>
            <person name="Ruan J."/>
            <person name="Shangguan X."/>
            <person name="Mao Y."/>
            <person name="Jiang J."/>
            <person name="Zhu Y."/>
            <person name="Lei J."/>
            <person name="Kang H."/>
            <person name="Chen S."/>
            <person name="He X."/>
            <person name="Wang R."/>
            <person name="Wang Y."/>
            <person name="Chen J."/>
            <person name="Wang L."/>
            <person name="Yu S."/>
            <person name="Wang B."/>
            <person name="Wei J."/>
            <person name="Song S."/>
            <person name="Lu X."/>
            <person name="Gao Z."/>
            <person name="Gu W."/>
            <person name="Deng X."/>
            <person name="Ma D."/>
            <person name="Wang S."/>
            <person name="Liang W."/>
            <person name="Fang L."/>
            <person name="Cai C."/>
            <person name="Zhu X."/>
            <person name="Zhou B."/>
            <person name="Zhang Y."/>
            <person name="Chen Z."/>
            <person name="Xu S."/>
            <person name="Zhu R."/>
            <person name="Wang S."/>
            <person name="Zhang T."/>
            <person name="Zhao G."/>
        </authorList>
    </citation>
    <scope>NUCLEOTIDE SEQUENCE [LARGE SCALE GENOMIC DNA]</scope>
    <source>
        <strain evidence="3">cv. Xinhai21</strain>
        <tissue evidence="2">Leaf</tissue>
    </source>
</reference>
<evidence type="ECO:0000256" key="1">
    <source>
        <dbReference type="SAM" id="MobiDB-lite"/>
    </source>
</evidence>
<dbReference type="AlphaFoldDB" id="A0A2P5YTM8"/>
<sequence length="115" mass="12937">MDVETLIEDAQEVTTTIDMWVGAVSSHHKRQRLERESSNAEEKRETGLGVVWRKFQKKWMESNELFYDHDSNTSSSDSLSGTVFDDETSDDASTSSTQREINTGVTVGLLLGDFT</sequence>
<dbReference type="Proteomes" id="UP000239757">
    <property type="component" value="Unassembled WGS sequence"/>
</dbReference>